<feature type="transmembrane region" description="Helical" evidence="4">
    <location>
        <begin position="34"/>
        <end position="54"/>
    </location>
</feature>
<comment type="caution">
    <text evidence="7">The sequence shown here is derived from an EMBL/GenBank/DDBJ whole genome shotgun (WGS) entry which is preliminary data.</text>
</comment>
<dbReference type="SMART" id="SM00283">
    <property type="entry name" value="MA"/>
    <property type="match status" value="1"/>
</dbReference>
<comment type="similarity">
    <text evidence="2">Belongs to the methyl-accepting chemotaxis (MCP) protein family.</text>
</comment>
<evidence type="ECO:0000259" key="5">
    <source>
        <dbReference type="PROSITE" id="PS50111"/>
    </source>
</evidence>
<dbReference type="CDD" id="cd06225">
    <property type="entry name" value="HAMP"/>
    <property type="match status" value="1"/>
</dbReference>
<dbReference type="SMART" id="SM00304">
    <property type="entry name" value="HAMP"/>
    <property type="match status" value="1"/>
</dbReference>
<evidence type="ECO:0000256" key="3">
    <source>
        <dbReference type="PROSITE-ProRule" id="PRU00284"/>
    </source>
</evidence>
<dbReference type="InterPro" id="IPR003660">
    <property type="entry name" value="HAMP_dom"/>
</dbReference>
<evidence type="ECO:0000256" key="4">
    <source>
        <dbReference type="SAM" id="Phobius"/>
    </source>
</evidence>
<dbReference type="RefSeq" id="WP_197957693.1">
    <property type="nucleotide sequence ID" value="NZ_JACCHP010000001.1"/>
</dbReference>
<dbReference type="EMBL" id="JACCHP010000001">
    <property type="protein sequence ID" value="MBH5396237.1"/>
    <property type="molecule type" value="Genomic_DNA"/>
</dbReference>
<dbReference type="PANTHER" id="PTHR32089:SF112">
    <property type="entry name" value="LYSOZYME-LIKE PROTEIN-RELATED"/>
    <property type="match status" value="1"/>
</dbReference>
<keyword evidence="1 3" id="KW-0807">Transducer</keyword>
<accession>A0ABS0PGA2</accession>
<dbReference type="SMART" id="SM01358">
    <property type="entry name" value="HBM"/>
    <property type="match status" value="1"/>
</dbReference>
<evidence type="ECO:0000313" key="8">
    <source>
        <dbReference type="Proteomes" id="UP000807370"/>
    </source>
</evidence>
<feature type="domain" description="HAMP" evidence="6">
    <location>
        <begin position="319"/>
        <end position="372"/>
    </location>
</feature>
<keyword evidence="4" id="KW-1133">Transmembrane helix</keyword>
<gene>
    <name evidence="7" type="ORF">HZZ13_00085</name>
</gene>
<dbReference type="Proteomes" id="UP000807370">
    <property type="component" value="Unassembled WGS sequence"/>
</dbReference>
<dbReference type="PANTHER" id="PTHR32089">
    <property type="entry name" value="METHYL-ACCEPTING CHEMOTAXIS PROTEIN MCPB"/>
    <property type="match status" value="1"/>
</dbReference>
<dbReference type="Pfam" id="PF00015">
    <property type="entry name" value="MCPsignal"/>
    <property type="match status" value="1"/>
</dbReference>
<dbReference type="Gene3D" id="6.10.340.10">
    <property type="match status" value="1"/>
</dbReference>
<evidence type="ECO:0000313" key="7">
    <source>
        <dbReference type="EMBL" id="MBH5396237.1"/>
    </source>
</evidence>
<keyword evidence="4" id="KW-0812">Transmembrane</keyword>
<feature type="domain" description="Methyl-accepting transducer" evidence="5">
    <location>
        <begin position="414"/>
        <end position="636"/>
    </location>
</feature>
<dbReference type="InterPro" id="IPR032255">
    <property type="entry name" value="HBM"/>
</dbReference>
<keyword evidence="4" id="KW-0472">Membrane</keyword>
<proteinExistence type="inferred from homology"/>
<keyword evidence="8" id="KW-1185">Reference proteome</keyword>
<dbReference type="SUPFAM" id="SSF58104">
    <property type="entry name" value="Methyl-accepting chemotaxis protein (MCP) signaling domain"/>
    <property type="match status" value="1"/>
</dbReference>
<dbReference type="Gene3D" id="1.10.287.950">
    <property type="entry name" value="Methyl-accepting chemotaxis protein"/>
    <property type="match status" value="1"/>
</dbReference>
<evidence type="ECO:0000256" key="2">
    <source>
        <dbReference type="ARBA" id="ARBA00029447"/>
    </source>
</evidence>
<dbReference type="PROSITE" id="PS50885">
    <property type="entry name" value="HAMP"/>
    <property type="match status" value="1"/>
</dbReference>
<protein>
    <submittedName>
        <fullName evidence="7">Methyl-accepting chemotaxis protein</fullName>
    </submittedName>
</protein>
<dbReference type="InterPro" id="IPR004089">
    <property type="entry name" value="MCPsignal_dom"/>
</dbReference>
<name>A0ABS0PGA2_9BRAD</name>
<evidence type="ECO:0000259" key="6">
    <source>
        <dbReference type="PROSITE" id="PS50885"/>
    </source>
</evidence>
<feature type="transmembrane region" description="Helical" evidence="4">
    <location>
        <begin position="299"/>
        <end position="318"/>
    </location>
</feature>
<organism evidence="7 8">
    <name type="scientific">Bradyrhizobium agreste</name>
    <dbReference type="NCBI Taxonomy" id="2751811"/>
    <lineage>
        <taxon>Bacteria</taxon>
        <taxon>Pseudomonadati</taxon>
        <taxon>Pseudomonadota</taxon>
        <taxon>Alphaproteobacteria</taxon>
        <taxon>Hyphomicrobiales</taxon>
        <taxon>Nitrobacteraceae</taxon>
        <taxon>Bradyrhizobium</taxon>
    </lineage>
</organism>
<reference evidence="7 8" key="1">
    <citation type="submission" date="2020-07" db="EMBL/GenBank/DDBJ databases">
        <title>Bradyrhizobium diversity isolated from nodules of indigenous legumes of Western Australia.</title>
        <authorList>
            <person name="Klepa M.S."/>
        </authorList>
    </citation>
    <scope>NUCLEOTIDE SEQUENCE [LARGE SCALE GENOMIC DNA]</scope>
    <source>
        <strain evidence="7 8">CNPSo 4010</strain>
    </source>
</reference>
<dbReference type="PROSITE" id="PS50111">
    <property type="entry name" value="CHEMOTAXIS_TRANSDUC_2"/>
    <property type="match status" value="1"/>
</dbReference>
<sequence>MNQPTKMSGFATARRQRSPIRSALRIGLREQMTLLGIFGVLVTAAICIGAWSYASLVQRESIASNELKAIVVSLSQSFLESGQIASDFLRRPTEKLIERHADHHEHQLANLTRLQVLASALPDNSPLRQAAALQPIINLYATRFQNVVAAQRNLGFNEDEGFQGKLRKAVHAAEQRLIDVSEPRLTILMLMMRRHEKDFILRGDEKYGDQLTDRETEFETELARTSLPADEKSEILRLVRAYKENFVSFMVTQQTLADQVSDLGQIYDRIRPAIVRIMTDADAYSRVAEMRAEEIRRKMVWGVGLATLAVGLLALLFGQRIARTVALMAAAMHQLGEGQFDVVLPGLGRRDELGEMAEAVEKFKLRAREKMQVELDAKAERDQTAADQRKADIARLAGEFEAAVGQVIDTVSAASRQLEASARSLTGSADYSQQLSIEVASSSEEASANVQRVAVSTTEMAATIADVGRQVEEASDMAREAVHKTELSDQHVIGLAAAAERIGSVVQLIAAIARQTNLLALNATIEAARAGDRGKGFAVVAQEVKSLATQTAQATLEISEQIGGIQALTTEAVGAITETGTIIGRISEIATSVVASIGKQKTTSENIAFNLQEAATRTNQVAASTSDVTHRAKETGGASMQVLRSAELLSEESSRLKRELDNFLGRVHAA</sequence>
<dbReference type="Pfam" id="PF00672">
    <property type="entry name" value="HAMP"/>
    <property type="match status" value="1"/>
</dbReference>
<evidence type="ECO:0000256" key="1">
    <source>
        <dbReference type="ARBA" id="ARBA00023224"/>
    </source>
</evidence>
<dbReference type="PRINTS" id="PR00260">
    <property type="entry name" value="CHEMTRNSDUCR"/>
</dbReference>
<dbReference type="InterPro" id="IPR004090">
    <property type="entry name" value="Chemotax_Me-accpt_rcpt"/>
</dbReference>